<evidence type="ECO:0000256" key="1">
    <source>
        <dbReference type="SAM" id="Phobius"/>
    </source>
</evidence>
<keyword evidence="1" id="KW-0472">Membrane</keyword>
<feature type="transmembrane region" description="Helical" evidence="1">
    <location>
        <begin position="82"/>
        <end position="100"/>
    </location>
</feature>
<dbReference type="AlphaFoldDB" id="A0A1F7F439"/>
<evidence type="ECO:0000313" key="3">
    <source>
        <dbReference type="Proteomes" id="UP000179243"/>
    </source>
</evidence>
<keyword evidence="1" id="KW-0812">Transmembrane</keyword>
<dbReference type="Proteomes" id="UP000179243">
    <property type="component" value="Unassembled WGS sequence"/>
</dbReference>
<protein>
    <submittedName>
        <fullName evidence="2">Uncharacterized protein</fullName>
    </submittedName>
</protein>
<dbReference type="EMBL" id="MFYX01000126">
    <property type="protein sequence ID" value="OGK01401.1"/>
    <property type="molecule type" value="Genomic_DNA"/>
</dbReference>
<proteinExistence type="predicted"/>
<keyword evidence="1" id="KW-1133">Transmembrane helix</keyword>
<evidence type="ECO:0000313" key="2">
    <source>
        <dbReference type="EMBL" id="OGK01401.1"/>
    </source>
</evidence>
<gene>
    <name evidence="2" type="ORF">A2519_14930</name>
</gene>
<accession>A0A1F7F439</accession>
<reference evidence="2 3" key="1">
    <citation type="journal article" date="2016" name="Nat. Commun.">
        <title>Thousands of microbial genomes shed light on interconnected biogeochemical processes in an aquifer system.</title>
        <authorList>
            <person name="Anantharaman K."/>
            <person name="Brown C.T."/>
            <person name="Hug L.A."/>
            <person name="Sharon I."/>
            <person name="Castelle C.J."/>
            <person name="Probst A.J."/>
            <person name="Thomas B.C."/>
            <person name="Singh A."/>
            <person name="Wilkins M.J."/>
            <person name="Karaoz U."/>
            <person name="Brodie E.L."/>
            <person name="Williams K.H."/>
            <person name="Hubbard S.S."/>
            <person name="Banfield J.F."/>
        </authorList>
    </citation>
    <scope>NUCLEOTIDE SEQUENCE [LARGE SCALE GENOMIC DNA]</scope>
</reference>
<name>A0A1F7F439_UNCRA</name>
<organism evidence="2 3">
    <name type="scientific">Candidatus Raymondbacteria bacterium RIFOXYD12_FULL_49_13</name>
    <dbReference type="NCBI Taxonomy" id="1817890"/>
    <lineage>
        <taxon>Bacteria</taxon>
        <taxon>Raymondiibacteriota</taxon>
    </lineage>
</organism>
<comment type="caution">
    <text evidence="2">The sequence shown here is derived from an EMBL/GenBank/DDBJ whole genome shotgun (WGS) entry which is preliminary data.</text>
</comment>
<sequence length="103" mass="11051">MDKRLRYSYVQHGRLLAGTVAALLCFVLVFPCNTASQILPNQKSGSPAATDSLSEAALADTLQNAKPIVIKKDINASAQVKMGVTVMTFIIVVMVLANNFNPD</sequence>